<accession>A0A3S0N1D5</accession>
<name>A0A3S0N1D5_9FLAO</name>
<protein>
    <submittedName>
        <fullName evidence="1">Uncharacterized protein</fullName>
    </submittedName>
</protein>
<comment type="caution">
    <text evidence="1">The sequence shown here is derived from an EMBL/GenBank/DDBJ whole genome shotgun (WGS) entry which is preliminary data.</text>
</comment>
<dbReference type="AlphaFoldDB" id="A0A3S0N1D5"/>
<organism evidence="1 2">
    <name type="scientific">Flavobacterium bomense</name>
    <dbReference type="NCBI Taxonomy" id="2497483"/>
    <lineage>
        <taxon>Bacteria</taxon>
        <taxon>Pseudomonadati</taxon>
        <taxon>Bacteroidota</taxon>
        <taxon>Flavobacteriia</taxon>
        <taxon>Flavobacteriales</taxon>
        <taxon>Flavobacteriaceae</taxon>
        <taxon>Flavobacterium</taxon>
    </lineage>
</organism>
<sequence length="266" mass="31388">MELTFRIMFSLSRKWSGYEFPAISKWHNVMPNFRTKEMNDNTTYTPDELFEIFKEQHRLCSPLDIMANETFVLTKETLIYEWRDAQDLLPWDELAEFLNQEFRINVPLKTWDRILNPDDKKTLGELCIFLSTIAEKEIIKPIKILGAECLTTAIFITLKRNLKNKGVDVSNLKPSTKIEEFLNVNKNFSPLLEEVTLTGLKTFDKLEYGKLENERRFKYWIDKIFPNWIYKRSIKTGNIQTFRDLVERIVDDKKLGITATKTDLGI</sequence>
<evidence type="ECO:0000313" key="1">
    <source>
        <dbReference type="EMBL" id="RTZ06589.1"/>
    </source>
</evidence>
<keyword evidence="2" id="KW-1185">Reference proteome</keyword>
<gene>
    <name evidence="1" type="ORF">EKL98_04950</name>
</gene>
<proteinExistence type="predicted"/>
<dbReference type="Proteomes" id="UP000280825">
    <property type="component" value="Unassembled WGS sequence"/>
</dbReference>
<reference evidence="1 2" key="1">
    <citation type="submission" date="2018-12" db="EMBL/GenBank/DDBJ databases">
        <title>Flavobacterium sp. nov., isolated from glacier ice.</title>
        <authorList>
            <person name="Liu Q."/>
            <person name="Xin Y.-H."/>
        </authorList>
    </citation>
    <scope>NUCLEOTIDE SEQUENCE [LARGE SCALE GENOMIC DNA]</scope>
    <source>
        <strain evidence="1 2">RB1N8</strain>
    </source>
</reference>
<evidence type="ECO:0000313" key="2">
    <source>
        <dbReference type="Proteomes" id="UP000280825"/>
    </source>
</evidence>
<dbReference type="EMBL" id="RYDJ01000003">
    <property type="protein sequence ID" value="RTZ06589.1"/>
    <property type="molecule type" value="Genomic_DNA"/>
</dbReference>